<dbReference type="GO" id="GO:0031201">
    <property type="term" value="C:SNARE complex"/>
    <property type="evidence" value="ECO:0000318"/>
    <property type="project" value="GO_Central"/>
</dbReference>
<evidence type="ECO:0000256" key="6">
    <source>
        <dbReference type="SAM" id="MobiDB-lite"/>
    </source>
</evidence>
<keyword evidence="4" id="KW-0532">Neurotransmitter transport</keyword>
<dbReference type="AlphaFoldDB" id="B3S8V8"/>
<dbReference type="Proteomes" id="UP000009022">
    <property type="component" value="Unassembled WGS sequence"/>
</dbReference>
<keyword evidence="3" id="KW-0268">Exocytosis</keyword>
<dbReference type="RefSeq" id="XP_002116780.1">
    <property type="nucleotide sequence ID" value="XM_002116744.1"/>
</dbReference>
<name>B3S8V8_TRIAD</name>
<dbReference type="InterPro" id="IPR008849">
    <property type="entry name" value="Synaphin"/>
</dbReference>
<keyword evidence="8" id="KW-1185">Reference proteome</keyword>
<sequence>MATFLAKQMISNKTSALTKSASSNNSGGGGSDNSENAMEHEEFLKQQEEERMARYVDREKKREKIRDKIRNKYNLEKRDYLSIVDLEATAPKKDSSKSNFSSRMDNYSNEGCFRRMLRCCCPCCCRR</sequence>
<dbReference type="GO" id="GO:0006836">
    <property type="term" value="P:neurotransmitter transport"/>
    <property type="evidence" value="ECO:0007669"/>
    <property type="project" value="UniProtKB-KW"/>
</dbReference>
<proteinExistence type="inferred from homology"/>
<dbReference type="KEGG" id="tad:TRIADDRAFT_66398"/>
<comment type="similarity">
    <text evidence="1">Belongs to the complexin/synaphin family.</text>
</comment>
<dbReference type="GeneID" id="6757924"/>
<feature type="region of interest" description="Disordered" evidence="6">
    <location>
        <begin position="13"/>
        <end position="43"/>
    </location>
</feature>
<dbReference type="SUPFAM" id="SSF58038">
    <property type="entry name" value="SNARE fusion complex"/>
    <property type="match status" value="1"/>
</dbReference>
<evidence type="ECO:0000256" key="5">
    <source>
        <dbReference type="ARBA" id="ARBA00037297"/>
    </source>
</evidence>
<evidence type="ECO:0000313" key="7">
    <source>
        <dbReference type="EMBL" id="EDV20839.1"/>
    </source>
</evidence>
<evidence type="ECO:0000256" key="1">
    <source>
        <dbReference type="ARBA" id="ARBA00005396"/>
    </source>
</evidence>
<comment type="function">
    <text evidence="5">Positively regulates a late step in synaptic vesicle exocytosis.</text>
</comment>
<evidence type="ECO:0000256" key="2">
    <source>
        <dbReference type="ARBA" id="ARBA00022448"/>
    </source>
</evidence>
<dbReference type="CTD" id="6757924"/>
<accession>B3S8V8</accession>
<keyword evidence="2" id="KW-0813">Transport</keyword>
<dbReference type="GO" id="GO:0006887">
    <property type="term" value="P:exocytosis"/>
    <property type="evidence" value="ECO:0007669"/>
    <property type="project" value="UniProtKB-KW"/>
</dbReference>
<dbReference type="EMBL" id="DS985257">
    <property type="protein sequence ID" value="EDV20839.1"/>
    <property type="molecule type" value="Genomic_DNA"/>
</dbReference>
<gene>
    <name evidence="7" type="ORF">TRIADDRAFT_66398</name>
</gene>
<evidence type="ECO:0000256" key="4">
    <source>
        <dbReference type="ARBA" id="ARBA00022775"/>
    </source>
</evidence>
<organism evidence="7 8">
    <name type="scientific">Trichoplax adhaerens</name>
    <name type="common">Trichoplax reptans</name>
    <dbReference type="NCBI Taxonomy" id="10228"/>
    <lineage>
        <taxon>Eukaryota</taxon>
        <taxon>Metazoa</taxon>
        <taxon>Placozoa</taxon>
        <taxon>Uniplacotomia</taxon>
        <taxon>Trichoplacea</taxon>
        <taxon>Trichoplacidae</taxon>
        <taxon>Trichoplax</taxon>
    </lineage>
</organism>
<dbReference type="GO" id="GO:0019905">
    <property type="term" value="F:syntaxin binding"/>
    <property type="evidence" value="ECO:0007669"/>
    <property type="project" value="InterPro"/>
</dbReference>
<evidence type="ECO:0000256" key="3">
    <source>
        <dbReference type="ARBA" id="ARBA00022483"/>
    </source>
</evidence>
<dbReference type="PANTHER" id="PTHR16705">
    <property type="entry name" value="COMPLEXIN"/>
    <property type="match status" value="1"/>
</dbReference>
<dbReference type="GO" id="GO:0000149">
    <property type="term" value="F:SNARE binding"/>
    <property type="evidence" value="ECO:0000318"/>
    <property type="project" value="GO_Central"/>
</dbReference>
<reference evidence="7 8" key="1">
    <citation type="journal article" date="2008" name="Nature">
        <title>The Trichoplax genome and the nature of placozoans.</title>
        <authorList>
            <person name="Srivastava M."/>
            <person name="Begovic E."/>
            <person name="Chapman J."/>
            <person name="Putnam N.H."/>
            <person name="Hellsten U."/>
            <person name="Kawashima T."/>
            <person name="Kuo A."/>
            <person name="Mitros T."/>
            <person name="Salamov A."/>
            <person name="Carpenter M.L."/>
            <person name="Signorovitch A.Y."/>
            <person name="Moreno M.A."/>
            <person name="Kamm K."/>
            <person name="Grimwood J."/>
            <person name="Schmutz J."/>
            <person name="Shapiro H."/>
            <person name="Grigoriev I.V."/>
            <person name="Buss L.W."/>
            <person name="Schierwater B."/>
            <person name="Dellaporta S.L."/>
            <person name="Rokhsar D.S."/>
        </authorList>
    </citation>
    <scope>NUCLEOTIDE SEQUENCE [LARGE SCALE GENOMIC DNA]</scope>
    <source>
        <strain evidence="7 8">Grell-BS-1999</strain>
    </source>
</reference>
<protein>
    <submittedName>
        <fullName evidence="7">Complexin</fullName>
    </submittedName>
</protein>
<dbReference type="Pfam" id="PF05835">
    <property type="entry name" value="Synaphin"/>
    <property type="match status" value="1"/>
</dbReference>
<dbReference type="STRING" id="10228.B3S8V8"/>
<dbReference type="Gene3D" id="1.20.5.580">
    <property type="entry name" value="Single Helix bin"/>
    <property type="match status" value="1"/>
</dbReference>
<dbReference type="InParanoid" id="B3S8V8"/>
<evidence type="ECO:0000313" key="8">
    <source>
        <dbReference type="Proteomes" id="UP000009022"/>
    </source>
</evidence>
<dbReference type="PANTHER" id="PTHR16705:SF4">
    <property type="entry name" value="COMPLEXIN"/>
    <property type="match status" value="1"/>
</dbReference>